<proteinExistence type="predicted"/>
<sequence length="57" mass="6162">MAPSAPRLFARTRPVATTHNVPLSPCNGRYNNTRTLVHLSACIGTIHFPRPLVAPVA</sequence>
<evidence type="ECO:0000313" key="2">
    <source>
        <dbReference type="Proteomes" id="UP000053732"/>
    </source>
</evidence>
<evidence type="ECO:0000313" key="1">
    <source>
        <dbReference type="EMBL" id="CRL26585.1"/>
    </source>
</evidence>
<dbReference type="AlphaFoldDB" id="A0A0G4PJI1"/>
<organism evidence="1 2">
    <name type="scientific">Penicillium camemberti (strain FM 013)</name>
    <dbReference type="NCBI Taxonomy" id="1429867"/>
    <lineage>
        <taxon>Eukaryota</taxon>
        <taxon>Fungi</taxon>
        <taxon>Dikarya</taxon>
        <taxon>Ascomycota</taxon>
        <taxon>Pezizomycotina</taxon>
        <taxon>Eurotiomycetes</taxon>
        <taxon>Eurotiomycetidae</taxon>
        <taxon>Eurotiales</taxon>
        <taxon>Aspergillaceae</taxon>
        <taxon>Penicillium</taxon>
    </lineage>
</organism>
<dbReference type="Proteomes" id="UP000053732">
    <property type="component" value="Unassembled WGS sequence"/>
</dbReference>
<dbReference type="EMBL" id="HG793152">
    <property type="protein sequence ID" value="CRL26585.1"/>
    <property type="molecule type" value="Genomic_DNA"/>
</dbReference>
<reference evidence="1 2" key="1">
    <citation type="journal article" date="2014" name="Nat. Commun.">
        <title>Multiple recent horizontal transfers of a large genomic region in cheese making fungi.</title>
        <authorList>
            <person name="Cheeseman K."/>
            <person name="Ropars J."/>
            <person name="Renault P."/>
            <person name="Dupont J."/>
            <person name="Gouzy J."/>
            <person name="Branca A."/>
            <person name="Abraham A.L."/>
            <person name="Ceppi M."/>
            <person name="Conseiller E."/>
            <person name="Debuchy R."/>
            <person name="Malagnac F."/>
            <person name="Goarin A."/>
            <person name="Silar P."/>
            <person name="Lacoste S."/>
            <person name="Sallet E."/>
            <person name="Bensimon A."/>
            <person name="Giraud T."/>
            <person name="Brygoo Y."/>
        </authorList>
    </citation>
    <scope>NUCLEOTIDE SEQUENCE [LARGE SCALE GENOMIC DNA]</scope>
    <source>
        <strain evidence="2">FM 013</strain>
    </source>
</reference>
<accession>A0A0G4PJI1</accession>
<keyword evidence="2" id="KW-1185">Reference proteome</keyword>
<name>A0A0G4PJI1_PENC3</name>
<gene>
    <name evidence="1" type="ORF">PCAMFM013_S019g000001</name>
</gene>
<protein>
    <submittedName>
        <fullName evidence="1">Str. FM013</fullName>
    </submittedName>
</protein>